<feature type="repeat" description="Solcar" evidence="10">
    <location>
        <begin position="18"/>
        <end position="100"/>
    </location>
</feature>
<evidence type="ECO:0000256" key="8">
    <source>
        <dbReference type="ARBA" id="ARBA00023128"/>
    </source>
</evidence>
<gene>
    <name evidence="13" type="ORF">BmR1_04g09160</name>
</gene>
<evidence type="ECO:0000256" key="11">
    <source>
        <dbReference type="RuleBase" id="RU000488"/>
    </source>
</evidence>
<dbReference type="AlphaFoldDB" id="I7J9R1"/>
<dbReference type="VEuPathDB" id="PiroplasmaDB:BmR1_04g09160"/>
<sequence>MYDGVKKIEIPQWIEKSSSFIFGGIGGVISTCVIQPIDMIKVRLQLRASCGYKSSFYNICRCIMENDGIKGFYRGLDAAVSRQLVYTTTRLGIFRLSSDAFCEKLDVNILPFSYKVIIGLYSGAIGAFIGNPADLSLIRLQSDAALPPNQRKNYSGIFNTIFRIVKEEGIFALYKGSTPTIIRAMALNAGMLSTFDHSKEIIARYTDNKTLNSCLSSCIGGFFAVTCSLPFDYIKTCLQKGKSQKFIALDDSYSGFMDCVVKNYKEGGIRRFYASYGTYYIRVAPHAMLTLLLVDLFQSLAKKYTTVRDKSKL</sequence>
<dbReference type="FunFam" id="1.50.40.10:FF:000009">
    <property type="entry name" value="Mitochondrial 2-oxoglutarate/malate carrier protein"/>
    <property type="match status" value="1"/>
</dbReference>
<dbReference type="Pfam" id="PF00153">
    <property type="entry name" value="Mito_carr"/>
    <property type="match status" value="3"/>
</dbReference>
<dbReference type="InterPro" id="IPR018108">
    <property type="entry name" value="MCP_transmembrane"/>
</dbReference>
<organism evidence="13 14">
    <name type="scientific">Babesia microti (strain RI)</name>
    <dbReference type="NCBI Taxonomy" id="1133968"/>
    <lineage>
        <taxon>Eukaryota</taxon>
        <taxon>Sar</taxon>
        <taxon>Alveolata</taxon>
        <taxon>Apicomplexa</taxon>
        <taxon>Aconoidasida</taxon>
        <taxon>Piroplasmida</taxon>
        <taxon>Babesiidae</taxon>
        <taxon>Babesia</taxon>
    </lineage>
</organism>
<evidence type="ECO:0000256" key="9">
    <source>
        <dbReference type="ARBA" id="ARBA00023136"/>
    </source>
</evidence>
<evidence type="ECO:0000256" key="3">
    <source>
        <dbReference type="ARBA" id="ARBA00022448"/>
    </source>
</evidence>
<keyword evidence="5" id="KW-0677">Repeat</keyword>
<evidence type="ECO:0000313" key="14">
    <source>
        <dbReference type="Proteomes" id="UP000002899"/>
    </source>
</evidence>
<comment type="similarity">
    <text evidence="2 11">Belongs to the mitochondrial carrier (TC 2.A.29) family.</text>
</comment>
<keyword evidence="4 10" id="KW-0812">Transmembrane</keyword>
<dbReference type="GeneID" id="24426462"/>
<keyword evidence="6" id="KW-0999">Mitochondrion inner membrane</keyword>
<dbReference type="KEGG" id="bmic:BmR1_04g09160"/>
<keyword evidence="3 11" id="KW-0813">Transport</keyword>
<keyword evidence="7 12" id="KW-1133">Transmembrane helix</keyword>
<reference evidence="13 14" key="1">
    <citation type="journal article" date="2012" name="Nucleic Acids Res.">
        <title>Sequencing of the smallest Apicomplexan genome from the human pathogen Babesia microti.</title>
        <authorList>
            <person name="Cornillot E."/>
            <person name="Hadj-Kaddour K."/>
            <person name="Dassouli A."/>
            <person name="Noel B."/>
            <person name="Ranwez V."/>
            <person name="Vacherie B."/>
            <person name="Augagneur Y."/>
            <person name="Bres V."/>
            <person name="Duclos A."/>
            <person name="Randazzo S."/>
            <person name="Carcy B."/>
            <person name="Debierre-Grockiego F."/>
            <person name="Delbecq S."/>
            <person name="Moubri-Menage K."/>
            <person name="Shams-Eldin H."/>
            <person name="Usmani-Brown S."/>
            <person name="Bringaud F."/>
            <person name="Wincker P."/>
            <person name="Vivares C.P."/>
            <person name="Schwarz R.T."/>
            <person name="Schetters T.P."/>
            <person name="Krause P.J."/>
            <person name="Gorenflot A."/>
            <person name="Berry V."/>
            <person name="Barbe V."/>
            <person name="Ben Mamoun C."/>
        </authorList>
    </citation>
    <scope>NUCLEOTIDE SEQUENCE [LARGE SCALE GENOMIC DNA]</scope>
    <source>
        <strain evidence="13 14">RI</strain>
    </source>
</reference>
<reference evidence="13 14" key="2">
    <citation type="journal article" date="2013" name="PLoS ONE">
        <title>Whole genome mapping and re-organization of the nuclear and mitochondrial genomes of Babesia microti isolates.</title>
        <authorList>
            <person name="Cornillot E."/>
            <person name="Dassouli A."/>
            <person name="Garg A."/>
            <person name="Pachikara N."/>
            <person name="Randazzo S."/>
            <person name="Depoix D."/>
            <person name="Carcy B."/>
            <person name="Delbecq S."/>
            <person name="Frutos R."/>
            <person name="Silva J.C."/>
            <person name="Sutton R."/>
            <person name="Krause P.J."/>
            <person name="Mamoun C.B."/>
        </authorList>
    </citation>
    <scope>NUCLEOTIDE SEQUENCE [LARGE SCALE GENOMIC DNA]</scope>
    <source>
        <strain evidence="13 14">RI</strain>
    </source>
</reference>
<evidence type="ECO:0000313" key="13">
    <source>
        <dbReference type="EMBL" id="CCF76008.2"/>
    </source>
</evidence>
<evidence type="ECO:0000256" key="4">
    <source>
        <dbReference type="ARBA" id="ARBA00022692"/>
    </source>
</evidence>
<evidence type="ECO:0000256" key="6">
    <source>
        <dbReference type="ARBA" id="ARBA00022792"/>
    </source>
</evidence>
<dbReference type="InterPro" id="IPR050391">
    <property type="entry name" value="Mito_Metabolite_Transporter"/>
</dbReference>
<evidence type="ECO:0000256" key="10">
    <source>
        <dbReference type="PROSITE-ProRule" id="PRU00282"/>
    </source>
</evidence>
<evidence type="ECO:0000256" key="1">
    <source>
        <dbReference type="ARBA" id="ARBA00004448"/>
    </source>
</evidence>
<comment type="subcellular location">
    <subcellularLocation>
        <location evidence="1">Mitochondrion inner membrane</location>
        <topology evidence="1">Multi-pass membrane protein</topology>
    </subcellularLocation>
</comment>
<protein>
    <submittedName>
        <fullName evidence="13">Mitochondrial dicarboxylate carrier</fullName>
    </submittedName>
</protein>
<evidence type="ECO:0000256" key="12">
    <source>
        <dbReference type="SAM" id="Phobius"/>
    </source>
</evidence>
<name>I7J9R1_BABMR</name>
<dbReference type="RefSeq" id="XP_021337210.1">
    <property type="nucleotide sequence ID" value="XM_021482761.1"/>
</dbReference>
<evidence type="ECO:0000256" key="2">
    <source>
        <dbReference type="ARBA" id="ARBA00006375"/>
    </source>
</evidence>
<feature type="transmembrane region" description="Helical" evidence="12">
    <location>
        <begin position="20"/>
        <end position="37"/>
    </location>
</feature>
<keyword evidence="8" id="KW-0496">Mitochondrion</keyword>
<dbReference type="Proteomes" id="UP000002899">
    <property type="component" value="Chromosome IV"/>
</dbReference>
<reference evidence="13 14" key="3">
    <citation type="journal article" date="2016" name="Sci. Rep.">
        <title>Genome-wide diversity and gene expression profiling of Babesia microti isolates identify polymorphic genes that mediate host-pathogen interactions.</title>
        <authorList>
            <person name="Silva J.C."/>
            <person name="Cornillot E."/>
            <person name="McCracken C."/>
            <person name="Usmani-Brown S."/>
            <person name="Dwivedi A."/>
            <person name="Ifeonu O.O."/>
            <person name="Crabtree J."/>
            <person name="Gotia H.T."/>
            <person name="Virji A.Z."/>
            <person name="Reynes C."/>
            <person name="Colinge J."/>
            <person name="Kumar V."/>
            <person name="Lawres L."/>
            <person name="Pazzi J.E."/>
            <person name="Pablo J.V."/>
            <person name="Hung C."/>
            <person name="Brancato J."/>
            <person name="Kumari P."/>
            <person name="Orvis J."/>
            <person name="Tretina K."/>
            <person name="Chibucos M."/>
            <person name="Ott S."/>
            <person name="Sadzewicz L."/>
            <person name="Sengamalay N."/>
            <person name="Shetty A.C."/>
            <person name="Su Q."/>
            <person name="Tallon L."/>
            <person name="Fraser C.M."/>
            <person name="Frutos R."/>
            <person name="Molina D.M."/>
            <person name="Krause P.J."/>
            <person name="Ben Mamoun C."/>
        </authorList>
    </citation>
    <scope>NUCLEOTIDE SEQUENCE [LARGE SCALE GENOMIC DNA]</scope>
    <source>
        <strain evidence="13 14">RI</strain>
    </source>
</reference>
<feature type="repeat" description="Solcar" evidence="10">
    <location>
        <begin position="208"/>
        <end position="300"/>
    </location>
</feature>
<dbReference type="InterPro" id="IPR023395">
    <property type="entry name" value="MCP_dom_sf"/>
</dbReference>
<dbReference type="PROSITE" id="PS50920">
    <property type="entry name" value="SOLCAR"/>
    <property type="match status" value="3"/>
</dbReference>
<proteinExistence type="inferred from homology"/>
<dbReference type="EMBL" id="LN871599">
    <property type="protein sequence ID" value="CCF76008.2"/>
    <property type="molecule type" value="Genomic_DNA"/>
</dbReference>
<accession>I7J9R1</accession>
<dbReference type="SUPFAM" id="SSF103506">
    <property type="entry name" value="Mitochondrial carrier"/>
    <property type="match status" value="1"/>
</dbReference>
<dbReference type="OrthoDB" id="756301at2759"/>
<evidence type="ECO:0000256" key="5">
    <source>
        <dbReference type="ARBA" id="ARBA00022737"/>
    </source>
</evidence>
<keyword evidence="9 10" id="KW-0472">Membrane</keyword>
<dbReference type="Gene3D" id="1.50.40.10">
    <property type="entry name" value="Mitochondrial carrier domain"/>
    <property type="match status" value="1"/>
</dbReference>
<evidence type="ECO:0000256" key="7">
    <source>
        <dbReference type="ARBA" id="ARBA00022989"/>
    </source>
</evidence>
<feature type="repeat" description="Solcar" evidence="10">
    <location>
        <begin position="110"/>
        <end position="201"/>
    </location>
</feature>
<dbReference type="GO" id="GO:0005743">
    <property type="term" value="C:mitochondrial inner membrane"/>
    <property type="evidence" value="ECO:0007669"/>
    <property type="project" value="UniProtKB-SubCell"/>
</dbReference>
<keyword evidence="14" id="KW-1185">Reference proteome</keyword>
<dbReference type="PANTHER" id="PTHR45618">
    <property type="entry name" value="MITOCHONDRIAL DICARBOXYLATE CARRIER-RELATED"/>
    <property type="match status" value="1"/>
</dbReference>